<keyword evidence="2" id="KW-0479">Metal-binding</keyword>
<sequence length="513" mass="57625">MLSSLISYPFFIPTHVMPALPFLALLSICIAIYHFRNTQKSSFPPGPPFLSFLSSGPTRDIMRSPKTFADSLDTLCNTYGAIFPLWVGPSRVLVTSVPADIIHISSDPHIFPRTPKLQYVFGLIAPGGLFSMSYAPHRIARRNLRDRFNHSMLSGFHQAMSRSAAELCASLELAVRKQETVDISAQLSAMSLSVILNVAFGTEMRRQERNRFANDVSLLTEELMSEMVNQPFRRLFASFGSRNRMMQCKDRLYASCNEFISKRLKETKTQKEARQSDILDSLLDLQGHSDEDLVAIVLEFAVAGYHSVGTAIIWSMLETCSSPRIEAILHKELDEKCGRRPLQMPLTKEDVESLSYLKNVWKETLRLHPPGANILRLAEEDITLRGSGVHVPKGTEIYGNIRNCHRNPAVWKDPLIFKPERWGSVENSIAVERVPAGAYNPFGMGQLNCAGRFLAEYEGPLVLAEMHRRFKFTLACNPSEVKNFSTIVETPRFVDKETGANSGVPMLVARRQS</sequence>
<dbReference type="GO" id="GO:0016705">
    <property type="term" value="F:oxidoreductase activity, acting on paired donors, with incorporation or reduction of molecular oxygen"/>
    <property type="evidence" value="ECO:0007669"/>
    <property type="project" value="InterPro"/>
</dbReference>
<comment type="cofactor">
    <cofactor evidence="2">
        <name>heme</name>
        <dbReference type="ChEBI" id="CHEBI:30413"/>
    </cofactor>
</comment>
<dbReference type="OrthoDB" id="1055148at2759"/>
<name>R7Q9V3_CHOCR</name>
<keyword evidence="5" id="KW-1185">Reference proteome</keyword>
<gene>
    <name evidence="4" type="ORF">CHC_T00010245001</name>
</gene>
<dbReference type="GeneID" id="17322405"/>
<organism evidence="4 5">
    <name type="scientific">Chondrus crispus</name>
    <name type="common">Carrageen Irish moss</name>
    <name type="synonym">Polymorpha crispa</name>
    <dbReference type="NCBI Taxonomy" id="2769"/>
    <lineage>
        <taxon>Eukaryota</taxon>
        <taxon>Rhodophyta</taxon>
        <taxon>Florideophyceae</taxon>
        <taxon>Rhodymeniophycidae</taxon>
        <taxon>Gigartinales</taxon>
        <taxon>Gigartinaceae</taxon>
        <taxon>Chondrus</taxon>
    </lineage>
</organism>
<dbReference type="InterPro" id="IPR001128">
    <property type="entry name" value="Cyt_P450"/>
</dbReference>
<dbReference type="PANTHER" id="PTHR24305">
    <property type="entry name" value="CYTOCHROME P450"/>
    <property type="match status" value="1"/>
</dbReference>
<dbReference type="Pfam" id="PF00067">
    <property type="entry name" value="p450"/>
    <property type="match status" value="1"/>
</dbReference>
<dbReference type="InterPro" id="IPR036396">
    <property type="entry name" value="Cyt_P450_sf"/>
</dbReference>
<dbReference type="GO" id="GO:0004497">
    <property type="term" value="F:monooxygenase activity"/>
    <property type="evidence" value="ECO:0007669"/>
    <property type="project" value="InterPro"/>
</dbReference>
<feature type="binding site" description="axial binding residue" evidence="2">
    <location>
        <position position="449"/>
    </location>
    <ligand>
        <name>heme</name>
        <dbReference type="ChEBI" id="CHEBI:30413"/>
    </ligand>
    <ligandPart>
        <name>Fe</name>
        <dbReference type="ChEBI" id="CHEBI:18248"/>
    </ligandPart>
</feature>
<accession>R7Q9V3</accession>
<dbReference type="PANTHER" id="PTHR24305:SF166">
    <property type="entry name" value="CYTOCHROME P450 12A4, MITOCHONDRIAL-RELATED"/>
    <property type="match status" value="1"/>
</dbReference>
<dbReference type="Gramene" id="CDF34839">
    <property type="protein sequence ID" value="CDF34839"/>
    <property type="gene ID" value="CHC_T00010245001"/>
</dbReference>
<dbReference type="InterPro" id="IPR002401">
    <property type="entry name" value="Cyt_P450_E_grp-I"/>
</dbReference>
<dbReference type="EMBL" id="HG001707">
    <property type="protein sequence ID" value="CDF34839.1"/>
    <property type="molecule type" value="Genomic_DNA"/>
</dbReference>
<comment type="similarity">
    <text evidence="1">Belongs to the cytochrome P450 family.</text>
</comment>
<dbReference type="OMA" id="AKWEIFL"/>
<dbReference type="CDD" id="cd00302">
    <property type="entry name" value="cytochrome_P450"/>
    <property type="match status" value="1"/>
</dbReference>
<dbReference type="RefSeq" id="XP_005714658.1">
    <property type="nucleotide sequence ID" value="XM_005714601.1"/>
</dbReference>
<evidence type="ECO:0000256" key="2">
    <source>
        <dbReference type="PIRSR" id="PIRSR602401-1"/>
    </source>
</evidence>
<dbReference type="KEGG" id="ccp:CHC_T00010245001"/>
<evidence type="ECO:0000313" key="4">
    <source>
        <dbReference type="EMBL" id="CDF34839.1"/>
    </source>
</evidence>
<protein>
    <submittedName>
        <fullName evidence="4">Cytochrome P450 family 808B-CYP808B1</fullName>
    </submittedName>
</protein>
<dbReference type="PRINTS" id="PR00463">
    <property type="entry name" value="EP450I"/>
</dbReference>
<keyword evidence="2" id="KW-0408">Iron</keyword>
<evidence type="ECO:0000256" key="1">
    <source>
        <dbReference type="ARBA" id="ARBA00010617"/>
    </source>
</evidence>
<keyword evidence="3" id="KW-0472">Membrane</keyword>
<keyword evidence="3" id="KW-0812">Transmembrane</keyword>
<feature type="transmembrane region" description="Helical" evidence="3">
    <location>
        <begin position="12"/>
        <end position="33"/>
    </location>
</feature>
<dbReference type="GO" id="GO:0005506">
    <property type="term" value="F:iron ion binding"/>
    <property type="evidence" value="ECO:0007669"/>
    <property type="project" value="InterPro"/>
</dbReference>
<dbReference type="InterPro" id="IPR050121">
    <property type="entry name" value="Cytochrome_P450_monoxygenase"/>
</dbReference>
<proteinExistence type="inferred from homology"/>
<dbReference type="Gene3D" id="1.10.630.10">
    <property type="entry name" value="Cytochrome P450"/>
    <property type="match status" value="1"/>
</dbReference>
<dbReference type="Proteomes" id="UP000012073">
    <property type="component" value="Unassembled WGS sequence"/>
</dbReference>
<dbReference type="GO" id="GO:0020037">
    <property type="term" value="F:heme binding"/>
    <property type="evidence" value="ECO:0007669"/>
    <property type="project" value="InterPro"/>
</dbReference>
<evidence type="ECO:0000313" key="5">
    <source>
        <dbReference type="Proteomes" id="UP000012073"/>
    </source>
</evidence>
<dbReference type="STRING" id="2769.R7Q9V3"/>
<dbReference type="AlphaFoldDB" id="R7Q9V3"/>
<feature type="transmembrane region" description="Helical" evidence="3">
    <location>
        <begin position="117"/>
        <end position="135"/>
    </location>
</feature>
<keyword evidence="2" id="KW-0349">Heme</keyword>
<evidence type="ECO:0000256" key="3">
    <source>
        <dbReference type="SAM" id="Phobius"/>
    </source>
</evidence>
<keyword evidence="3" id="KW-1133">Transmembrane helix</keyword>
<dbReference type="SUPFAM" id="SSF48264">
    <property type="entry name" value="Cytochrome P450"/>
    <property type="match status" value="1"/>
</dbReference>
<reference evidence="5" key="1">
    <citation type="journal article" date="2013" name="Proc. Natl. Acad. Sci. U.S.A.">
        <title>Genome structure and metabolic features in the red seaweed Chondrus crispus shed light on evolution of the Archaeplastida.</title>
        <authorList>
            <person name="Collen J."/>
            <person name="Porcel B."/>
            <person name="Carre W."/>
            <person name="Ball S.G."/>
            <person name="Chaparro C."/>
            <person name="Tonon T."/>
            <person name="Barbeyron T."/>
            <person name="Michel G."/>
            <person name="Noel B."/>
            <person name="Valentin K."/>
            <person name="Elias M."/>
            <person name="Artiguenave F."/>
            <person name="Arun A."/>
            <person name="Aury J.M."/>
            <person name="Barbosa-Neto J.F."/>
            <person name="Bothwell J.H."/>
            <person name="Bouget F.Y."/>
            <person name="Brillet L."/>
            <person name="Cabello-Hurtado F."/>
            <person name="Capella-Gutierrez S."/>
            <person name="Charrier B."/>
            <person name="Cladiere L."/>
            <person name="Cock J.M."/>
            <person name="Coelho S.M."/>
            <person name="Colleoni C."/>
            <person name="Czjzek M."/>
            <person name="Da Silva C."/>
            <person name="Delage L."/>
            <person name="Denoeud F."/>
            <person name="Deschamps P."/>
            <person name="Dittami S.M."/>
            <person name="Gabaldon T."/>
            <person name="Gachon C.M."/>
            <person name="Groisillier A."/>
            <person name="Herve C."/>
            <person name="Jabbari K."/>
            <person name="Katinka M."/>
            <person name="Kloareg B."/>
            <person name="Kowalczyk N."/>
            <person name="Labadie K."/>
            <person name="Leblanc C."/>
            <person name="Lopez P.J."/>
            <person name="McLachlan D.H."/>
            <person name="Meslet-Cladiere L."/>
            <person name="Moustafa A."/>
            <person name="Nehr Z."/>
            <person name="Nyvall Collen P."/>
            <person name="Panaud O."/>
            <person name="Partensky F."/>
            <person name="Poulain J."/>
            <person name="Rensing S.A."/>
            <person name="Rousvoal S."/>
            <person name="Samson G."/>
            <person name="Symeonidi A."/>
            <person name="Weissenbach J."/>
            <person name="Zambounis A."/>
            <person name="Wincker P."/>
            <person name="Boyen C."/>
        </authorList>
    </citation>
    <scope>NUCLEOTIDE SEQUENCE [LARGE SCALE GENOMIC DNA]</scope>
    <source>
        <strain evidence="5">cv. Stackhouse</strain>
    </source>
</reference>